<name>A0A6N7L473_9ACTN</name>
<evidence type="ECO:0000313" key="2">
    <source>
        <dbReference type="Proteomes" id="UP000450000"/>
    </source>
</evidence>
<dbReference type="RefSeq" id="WP_153470926.1">
    <property type="nucleotide sequence ID" value="NZ_WBOF01000005.1"/>
</dbReference>
<dbReference type="OrthoDB" id="4214408at2"/>
<keyword evidence="2" id="KW-1185">Reference proteome</keyword>
<dbReference type="AlphaFoldDB" id="A0A6N7L473"/>
<comment type="caution">
    <text evidence="1">The sequence shown here is derived from an EMBL/GenBank/DDBJ whole genome shotgun (WGS) entry which is preliminary data.</text>
</comment>
<accession>A0A6N7L473</accession>
<sequence length="173" mass="18744">MSDQHLQPLHHPAISLAPDAATQLPVEDLVYEAADATVRTGEPEHGQLLLAELERRGDHALWEAALVCLGPLSSRPVYGLPEEAGVDRLRQIARSTPDAVTALVLELQARHRSMGTLAAHLIWQEAPADVRHTAMLQLLITLCWSVGSEHGRLTPAQTVSLIKSLVVTRGASQ</sequence>
<reference evidence="1 2" key="1">
    <citation type="submission" date="2019-09" db="EMBL/GenBank/DDBJ databases">
        <title>Genome Sequences of Streptomyces kaniharaensis ATCC 21070.</title>
        <authorList>
            <person name="Zhu W."/>
            <person name="De Crecy-Lagard V."/>
            <person name="Richards N.G."/>
        </authorList>
    </citation>
    <scope>NUCLEOTIDE SEQUENCE [LARGE SCALE GENOMIC DNA]</scope>
    <source>
        <strain evidence="1 2">SF-557</strain>
    </source>
</reference>
<organism evidence="1 2">
    <name type="scientific">Streptomyces kaniharaensis</name>
    <dbReference type="NCBI Taxonomy" id="212423"/>
    <lineage>
        <taxon>Bacteria</taxon>
        <taxon>Bacillati</taxon>
        <taxon>Actinomycetota</taxon>
        <taxon>Actinomycetes</taxon>
        <taxon>Kitasatosporales</taxon>
        <taxon>Streptomycetaceae</taxon>
        <taxon>Streptomyces</taxon>
    </lineage>
</organism>
<evidence type="ECO:0000313" key="1">
    <source>
        <dbReference type="EMBL" id="MQS17639.1"/>
    </source>
</evidence>
<dbReference type="EMBL" id="WBOF01000005">
    <property type="protein sequence ID" value="MQS17639.1"/>
    <property type="molecule type" value="Genomic_DNA"/>
</dbReference>
<protein>
    <submittedName>
        <fullName evidence="1">Uncharacterized protein</fullName>
    </submittedName>
</protein>
<gene>
    <name evidence="1" type="ORF">F7Q99_36990</name>
</gene>
<proteinExistence type="predicted"/>
<dbReference type="Proteomes" id="UP000450000">
    <property type="component" value="Unassembled WGS sequence"/>
</dbReference>